<proteinExistence type="predicted"/>
<dbReference type="InterPro" id="IPR000160">
    <property type="entry name" value="GGDEF_dom"/>
</dbReference>
<dbReference type="Proteomes" id="UP000885703">
    <property type="component" value="Unassembled WGS sequence"/>
</dbReference>
<dbReference type="GO" id="GO:0005886">
    <property type="term" value="C:plasma membrane"/>
    <property type="evidence" value="ECO:0007669"/>
    <property type="project" value="UniProtKB-SubCell"/>
</dbReference>
<evidence type="ECO:0000259" key="4">
    <source>
        <dbReference type="PROSITE" id="PS50887"/>
    </source>
</evidence>
<comment type="caution">
    <text evidence="5">The sequence shown here is derived from an EMBL/GenBank/DDBJ whole genome shotgun (WGS) entry which is preliminary data.</text>
</comment>
<dbReference type="SMART" id="SM00267">
    <property type="entry name" value="GGDEF"/>
    <property type="match status" value="1"/>
</dbReference>
<dbReference type="PROSITE" id="PS50883">
    <property type="entry name" value="EAL"/>
    <property type="match status" value="1"/>
</dbReference>
<evidence type="ECO:0000259" key="3">
    <source>
        <dbReference type="PROSITE" id="PS50883"/>
    </source>
</evidence>
<dbReference type="InterPro" id="IPR011006">
    <property type="entry name" value="CheY-like_superfamily"/>
</dbReference>
<dbReference type="InterPro" id="IPR052155">
    <property type="entry name" value="Biofilm_reg_signaling"/>
</dbReference>
<dbReference type="FunFam" id="3.30.70.270:FF:000001">
    <property type="entry name" value="Diguanylate cyclase domain protein"/>
    <property type="match status" value="1"/>
</dbReference>
<dbReference type="Pfam" id="PF00990">
    <property type="entry name" value="GGDEF"/>
    <property type="match status" value="1"/>
</dbReference>
<dbReference type="GO" id="GO:0003824">
    <property type="term" value="F:catalytic activity"/>
    <property type="evidence" value="ECO:0007669"/>
    <property type="project" value="UniProtKB-ARBA"/>
</dbReference>
<dbReference type="InterPro" id="IPR043128">
    <property type="entry name" value="Rev_trsase/Diguanyl_cyclase"/>
</dbReference>
<protein>
    <submittedName>
        <fullName evidence="5">EAL domain-containing protein</fullName>
    </submittedName>
</protein>
<dbReference type="EMBL" id="DRFO01000020">
    <property type="protein sequence ID" value="HDZ56465.1"/>
    <property type="molecule type" value="Genomic_DNA"/>
</dbReference>
<evidence type="ECO:0000313" key="5">
    <source>
        <dbReference type="EMBL" id="HDZ56465.1"/>
    </source>
</evidence>
<dbReference type="AlphaFoldDB" id="A0A7V1BPE6"/>
<dbReference type="Gene3D" id="3.20.20.450">
    <property type="entry name" value="EAL domain"/>
    <property type="match status" value="1"/>
</dbReference>
<dbReference type="NCBIfam" id="TIGR00254">
    <property type="entry name" value="GGDEF"/>
    <property type="match status" value="1"/>
</dbReference>
<organism evidence="5">
    <name type="scientific">Halopseudomonas xinjiangensis</name>
    <dbReference type="NCBI Taxonomy" id="487184"/>
    <lineage>
        <taxon>Bacteria</taxon>
        <taxon>Pseudomonadati</taxon>
        <taxon>Pseudomonadota</taxon>
        <taxon>Gammaproteobacteria</taxon>
        <taxon>Pseudomonadales</taxon>
        <taxon>Pseudomonadaceae</taxon>
        <taxon>Halopseudomonas</taxon>
    </lineage>
</organism>
<dbReference type="CDD" id="cd01949">
    <property type="entry name" value="GGDEF"/>
    <property type="match status" value="1"/>
</dbReference>
<dbReference type="PROSITE" id="PS50887">
    <property type="entry name" value="GGDEF"/>
    <property type="match status" value="1"/>
</dbReference>
<dbReference type="CDD" id="cd01948">
    <property type="entry name" value="EAL"/>
    <property type="match status" value="1"/>
</dbReference>
<dbReference type="InterPro" id="IPR001633">
    <property type="entry name" value="EAL_dom"/>
</dbReference>
<dbReference type="SUPFAM" id="SSF141868">
    <property type="entry name" value="EAL domain-like"/>
    <property type="match status" value="1"/>
</dbReference>
<reference evidence="5" key="1">
    <citation type="journal article" date="2020" name="mSystems">
        <title>Genome- and Community-Level Interaction Insights into Carbon Utilization and Element Cycling Functions of Hydrothermarchaeota in Hydrothermal Sediment.</title>
        <authorList>
            <person name="Zhou Z."/>
            <person name="Liu Y."/>
            <person name="Xu W."/>
            <person name="Pan J."/>
            <person name="Luo Z.H."/>
            <person name="Li M."/>
        </authorList>
    </citation>
    <scope>NUCLEOTIDE SEQUENCE [LARGE SCALE GENOMIC DNA]</scope>
    <source>
        <strain evidence="5">HyVt-324</strain>
    </source>
</reference>
<dbReference type="InterPro" id="IPR035919">
    <property type="entry name" value="EAL_sf"/>
</dbReference>
<dbReference type="SUPFAM" id="SSF52172">
    <property type="entry name" value="CheY-like"/>
    <property type="match status" value="1"/>
</dbReference>
<sequence length="582" mass="64961">MMELTSLHYHNDVGRIFTCWTRVAMEKTARKVLLVELDPDKREHLLTLFRTHNDPTLTVEVCTRPTEAISRLANGKFLACLLPNDINLLHDARRVATDTLYILISDNSSPEKDSAAISEGADDVLARSGLDAEGLIRAMIHAELRRNSGSKLAQQAKQDPLTGLGNRALLEEELDRLLLRGKRTRIGFALLYIDLDYFKQINDSFGHGLGDLLLAVIANRLRRTMREEDLITRIGGDEFVALLHDVQDPNDAALIASKIIHTLSEPITLSGHHLLISASVGIAIHPEHGQSATELLQHADQALYKAKANGRNGYSFFNPDEEAQTRHNLNVEQGLRHGLLEGQFRLHYQPIVDTRTGNTVSWEALLRWQHPQLGLLSPDAFLKLAEHSGLILPMGHWVINQALTAVKQWRAAGVDCRLSINLSDRELKQPRFADQLKQLLERSKVPPGVIQLELREDALLKHASQATKLCKSLNDLGVDIWLDHFGAEYGALGYLARLPIKGIKLDTRDLSSGADLEYANYLRNLITLARSMEKQVTANYVEDAVSAEQLSSWGGDFLQGFWIGKPRPLEDLLGQSVALSRI</sequence>
<feature type="domain" description="GGDEF" evidence="4">
    <location>
        <begin position="186"/>
        <end position="319"/>
    </location>
</feature>
<dbReference type="PANTHER" id="PTHR44757:SF2">
    <property type="entry name" value="BIOFILM ARCHITECTURE MAINTENANCE PROTEIN MBAA"/>
    <property type="match status" value="1"/>
</dbReference>
<evidence type="ECO:0000256" key="1">
    <source>
        <dbReference type="ARBA" id="ARBA00001946"/>
    </source>
</evidence>
<accession>A0A7V1BPE6</accession>
<name>A0A7V1BPE6_9GAMM</name>
<dbReference type="Pfam" id="PF00563">
    <property type="entry name" value="EAL"/>
    <property type="match status" value="1"/>
</dbReference>
<evidence type="ECO:0000256" key="2">
    <source>
        <dbReference type="ARBA" id="ARBA00004533"/>
    </source>
</evidence>
<dbReference type="InterPro" id="IPR029787">
    <property type="entry name" value="Nucleotide_cyclase"/>
</dbReference>
<comment type="cofactor">
    <cofactor evidence="1">
        <name>Mg(2+)</name>
        <dbReference type="ChEBI" id="CHEBI:18420"/>
    </cofactor>
</comment>
<comment type="subcellular location">
    <subcellularLocation>
        <location evidence="2">Cell inner membrane</location>
    </subcellularLocation>
</comment>
<dbReference type="PANTHER" id="PTHR44757">
    <property type="entry name" value="DIGUANYLATE CYCLASE DGCP"/>
    <property type="match status" value="1"/>
</dbReference>
<gene>
    <name evidence="5" type="ORF">ENH64_08310</name>
</gene>
<feature type="domain" description="EAL" evidence="3">
    <location>
        <begin position="328"/>
        <end position="580"/>
    </location>
</feature>
<dbReference type="SUPFAM" id="SSF55073">
    <property type="entry name" value="Nucleotide cyclase"/>
    <property type="match status" value="1"/>
</dbReference>
<dbReference type="Gene3D" id="3.40.50.2300">
    <property type="match status" value="1"/>
</dbReference>
<dbReference type="Gene3D" id="3.30.70.270">
    <property type="match status" value="1"/>
</dbReference>
<dbReference type="SMART" id="SM00052">
    <property type="entry name" value="EAL"/>
    <property type="match status" value="1"/>
</dbReference>